<evidence type="ECO:0000313" key="2">
    <source>
        <dbReference type="EMBL" id="JAT32074.1"/>
    </source>
</evidence>
<dbReference type="EMBL" id="GEBQ01007903">
    <property type="protein sequence ID" value="JAT32074.1"/>
    <property type="molecule type" value="Transcribed_RNA"/>
</dbReference>
<dbReference type="InterPro" id="IPR000477">
    <property type="entry name" value="RT_dom"/>
</dbReference>
<dbReference type="CDD" id="cd01650">
    <property type="entry name" value="RT_nLTR_like"/>
    <property type="match status" value="1"/>
</dbReference>
<dbReference type="PANTHER" id="PTHR33332">
    <property type="entry name" value="REVERSE TRANSCRIPTASE DOMAIN-CONTAINING PROTEIN"/>
    <property type="match status" value="1"/>
</dbReference>
<protein>
    <recommendedName>
        <fullName evidence="1">Reverse transcriptase domain-containing protein</fullName>
    </recommendedName>
</protein>
<dbReference type="Pfam" id="PF00078">
    <property type="entry name" value="RVT_1"/>
    <property type="match status" value="1"/>
</dbReference>
<reference evidence="2" key="1">
    <citation type="submission" date="2015-11" db="EMBL/GenBank/DDBJ databases">
        <title>De novo transcriptome assembly of four potential Pierce s Disease insect vectors from Arizona vineyards.</title>
        <authorList>
            <person name="Tassone E.E."/>
        </authorList>
    </citation>
    <scope>NUCLEOTIDE SEQUENCE</scope>
</reference>
<gene>
    <name evidence="2" type="ORF">g.41198</name>
</gene>
<name>A0A1B6M8A4_9HEMI</name>
<dbReference type="InterPro" id="IPR043502">
    <property type="entry name" value="DNA/RNA_pol_sf"/>
</dbReference>
<dbReference type="GO" id="GO:0071897">
    <property type="term" value="P:DNA biosynthetic process"/>
    <property type="evidence" value="ECO:0007669"/>
    <property type="project" value="UniProtKB-ARBA"/>
</dbReference>
<dbReference type="SUPFAM" id="SSF56672">
    <property type="entry name" value="DNA/RNA polymerases"/>
    <property type="match status" value="1"/>
</dbReference>
<evidence type="ECO:0000259" key="1">
    <source>
        <dbReference type="PROSITE" id="PS50878"/>
    </source>
</evidence>
<organism evidence="2">
    <name type="scientific">Graphocephala atropunctata</name>
    <dbReference type="NCBI Taxonomy" id="36148"/>
    <lineage>
        <taxon>Eukaryota</taxon>
        <taxon>Metazoa</taxon>
        <taxon>Ecdysozoa</taxon>
        <taxon>Arthropoda</taxon>
        <taxon>Hexapoda</taxon>
        <taxon>Insecta</taxon>
        <taxon>Pterygota</taxon>
        <taxon>Neoptera</taxon>
        <taxon>Paraneoptera</taxon>
        <taxon>Hemiptera</taxon>
        <taxon>Auchenorrhyncha</taxon>
        <taxon>Membracoidea</taxon>
        <taxon>Cicadellidae</taxon>
        <taxon>Cicadellinae</taxon>
        <taxon>Cicadellini</taxon>
        <taxon>Graphocephala</taxon>
    </lineage>
</organism>
<dbReference type="PROSITE" id="PS50878">
    <property type="entry name" value="RT_POL"/>
    <property type="match status" value="1"/>
</dbReference>
<dbReference type="Gene3D" id="3.60.10.10">
    <property type="entry name" value="Endonuclease/exonuclease/phosphatase"/>
    <property type="match status" value="1"/>
</dbReference>
<sequence length="813" mass="93931">IKKEIKNKKILIAADFNIDLLRDSNTTNRFINIIKSFGFTINCKEPTRITQNSLSCIDNIITSVNCGHLSLSSIDVGYSDHNALFMNLPRKKNLIPKPCFFKRIFSKNKIEPFLQQLTFKLDEFQLSDSANHSYNNFLSIFTMVMNEFFPLVQVSQAKKSSPIYWITKGIQISSRRKRELHIKAKQSTNIQFLDYVKKYKNIFNKVVHKAKQIANDKFIAESYDKSKSTWLVVKKELGICSKEKDFLELEVNDNLVTSDPKDIAKTLNNYFSNISSILNVPKVSNENIHTSSFSNVVFNLNTFKVVTESEVVQTIHGLKNTLSCGWDEIPTSLLKSSAYIISPILSKIINQSMSQGVFPEKLKLSEIKPIFKSKHSKNITNIRPISILSNISKIFERIIHCRLTLYLETNNIITPHPFGFRKQFNSELALTTLINYISEALDGSRYTAGVFCDLSKAFDCIDHNLLISKLRQVGVSDMALKLLTCYISNRNQRTMVTKNSTIFHSDWKLVKSGVPQGSILGPLLFLIFINSLPLQLPFQFILYADDTSVFLKGENLQGLQNYVNRLLKELKNWFKENGLLLNESKTNVIQFKTRNTVRNISVDNSINLSESHKVLGVTLDQNLNWDEHLNRLSKKLNSFRFAFKTISHSTSRDIRKIVYHAYIQSILKYGIVLWGSAKGFDLIFRTQKSIIRTICNVKSRRTSCRSLFKQLNILTLPCLYIYEVLKFVNNNKHMFHSFKLDHSYETRHKFKFRVPAHKLTMTEKNPFFMGIRLYNKLPHDIINLNEKGFLTTIKKILLEKNYYSVKEFLDDNF</sequence>
<feature type="non-terminal residue" evidence="2">
    <location>
        <position position="1"/>
    </location>
</feature>
<feature type="domain" description="Reverse transcriptase" evidence="1">
    <location>
        <begin position="351"/>
        <end position="619"/>
    </location>
</feature>
<proteinExistence type="predicted"/>
<accession>A0A1B6M8A4</accession>
<dbReference type="InterPro" id="IPR036691">
    <property type="entry name" value="Endo/exonu/phosph_ase_sf"/>
</dbReference>
<dbReference type="AlphaFoldDB" id="A0A1B6M8A4"/>